<dbReference type="GO" id="GO:0016020">
    <property type="term" value="C:membrane"/>
    <property type="evidence" value="ECO:0007669"/>
    <property type="project" value="UniProtKB-SubCell"/>
</dbReference>
<dbReference type="InterPro" id="IPR002429">
    <property type="entry name" value="CcO_II-like_C"/>
</dbReference>
<keyword evidence="8" id="KW-0249">Electron transport</keyword>
<dbReference type="eggNOG" id="COG1622">
    <property type="taxonomic scope" value="Bacteria"/>
</dbReference>
<keyword evidence="7" id="KW-1278">Translocase</keyword>
<evidence type="ECO:0000256" key="9">
    <source>
        <dbReference type="ARBA" id="ARBA00022989"/>
    </source>
</evidence>
<dbReference type="STRING" id="497964.CfE428DRAFT_2235"/>
<dbReference type="Proteomes" id="UP000005824">
    <property type="component" value="Unassembled WGS sequence"/>
</dbReference>
<comment type="caution">
    <text evidence="15">The sequence shown here is derived from an EMBL/GenBank/DDBJ whole genome shotgun (WGS) entry which is preliminary data.</text>
</comment>
<comment type="similarity">
    <text evidence="2">Belongs to the cytochrome c oxidase subunit 2 family.</text>
</comment>
<evidence type="ECO:0000313" key="15">
    <source>
        <dbReference type="EMBL" id="EDY20311.1"/>
    </source>
</evidence>
<evidence type="ECO:0000256" key="5">
    <source>
        <dbReference type="ARBA" id="ARBA00022692"/>
    </source>
</evidence>
<dbReference type="GO" id="GO:0042773">
    <property type="term" value="P:ATP synthesis coupled electron transport"/>
    <property type="evidence" value="ECO:0007669"/>
    <property type="project" value="TreeGrafter"/>
</dbReference>
<evidence type="ECO:0000256" key="7">
    <source>
        <dbReference type="ARBA" id="ARBA00022967"/>
    </source>
</evidence>
<dbReference type="PANTHER" id="PTHR22888:SF9">
    <property type="entry name" value="CYTOCHROME C OXIDASE SUBUNIT 2"/>
    <property type="match status" value="1"/>
</dbReference>
<dbReference type="GO" id="GO:0005507">
    <property type="term" value="F:copper ion binding"/>
    <property type="evidence" value="ECO:0007669"/>
    <property type="project" value="InterPro"/>
</dbReference>
<evidence type="ECO:0000256" key="11">
    <source>
        <dbReference type="ARBA" id="ARBA00023136"/>
    </source>
</evidence>
<evidence type="ECO:0000256" key="13">
    <source>
        <dbReference type="SAM" id="Phobius"/>
    </source>
</evidence>
<evidence type="ECO:0000256" key="8">
    <source>
        <dbReference type="ARBA" id="ARBA00022982"/>
    </source>
</evidence>
<feature type="transmembrane region" description="Helical" evidence="13">
    <location>
        <begin position="28"/>
        <end position="48"/>
    </location>
</feature>
<reference evidence="15 16" key="1">
    <citation type="journal article" date="2011" name="J. Bacteriol.">
        <title>Genome sequence of Chthoniobacter flavus Ellin428, an aerobic heterotrophic soil bacterium.</title>
        <authorList>
            <person name="Kant R."/>
            <person name="van Passel M.W."/>
            <person name="Palva A."/>
            <person name="Lucas S."/>
            <person name="Lapidus A."/>
            <person name="Glavina Del Rio T."/>
            <person name="Dalin E."/>
            <person name="Tice H."/>
            <person name="Bruce D."/>
            <person name="Goodwin L."/>
            <person name="Pitluck S."/>
            <person name="Larimer F.W."/>
            <person name="Land M.L."/>
            <person name="Hauser L."/>
            <person name="Sangwan P."/>
            <person name="de Vos W.M."/>
            <person name="Janssen P.H."/>
            <person name="Smidt H."/>
        </authorList>
    </citation>
    <scope>NUCLEOTIDE SEQUENCE [LARGE SCALE GENOMIC DNA]</scope>
    <source>
        <strain evidence="15 16">Ellin428</strain>
    </source>
</reference>
<evidence type="ECO:0000256" key="12">
    <source>
        <dbReference type="SAM" id="MobiDB-lite"/>
    </source>
</evidence>
<keyword evidence="6" id="KW-0479">Metal-binding</keyword>
<feature type="transmembrane region" description="Helical" evidence="13">
    <location>
        <begin position="69"/>
        <end position="90"/>
    </location>
</feature>
<dbReference type="InterPro" id="IPR008972">
    <property type="entry name" value="Cupredoxin"/>
</dbReference>
<proteinExistence type="inferred from homology"/>
<protein>
    <recommendedName>
        <fullName evidence="3">cytochrome-c oxidase</fullName>
        <ecNumber evidence="3">7.1.1.9</ecNumber>
    </recommendedName>
</protein>
<keyword evidence="9 13" id="KW-1133">Transmembrane helix</keyword>
<evidence type="ECO:0000259" key="14">
    <source>
        <dbReference type="PROSITE" id="PS50857"/>
    </source>
</evidence>
<gene>
    <name evidence="15" type="ORF">CfE428DRAFT_2235</name>
</gene>
<evidence type="ECO:0000256" key="3">
    <source>
        <dbReference type="ARBA" id="ARBA00012949"/>
    </source>
</evidence>
<organism evidence="15 16">
    <name type="scientific">Chthoniobacter flavus Ellin428</name>
    <dbReference type="NCBI Taxonomy" id="497964"/>
    <lineage>
        <taxon>Bacteria</taxon>
        <taxon>Pseudomonadati</taxon>
        <taxon>Verrucomicrobiota</taxon>
        <taxon>Spartobacteria</taxon>
        <taxon>Chthoniobacterales</taxon>
        <taxon>Chthoniobacteraceae</taxon>
        <taxon>Chthoniobacter</taxon>
    </lineage>
</organism>
<keyword evidence="5 13" id="KW-0812">Transmembrane</keyword>
<dbReference type="InterPro" id="IPR036257">
    <property type="entry name" value="Cyt_c_oxidase_su2_TM_sf"/>
</dbReference>
<dbReference type="Gene3D" id="1.10.287.90">
    <property type="match status" value="1"/>
</dbReference>
<accession>B4CZZ7</accession>
<evidence type="ECO:0000256" key="6">
    <source>
        <dbReference type="ARBA" id="ARBA00022723"/>
    </source>
</evidence>
<name>B4CZZ7_9BACT</name>
<dbReference type="PROSITE" id="PS00078">
    <property type="entry name" value="COX2"/>
    <property type="match status" value="1"/>
</dbReference>
<dbReference type="PANTHER" id="PTHR22888">
    <property type="entry name" value="CYTOCHROME C OXIDASE, SUBUNIT II"/>
    <property type="match status" value="1"/>
</dbReference>
<dbReference type="SUPFAM" id="SSF81464">
    <property type="entry name" value="Cytochrome c oxidase subunit II-like, transmembrane region"/>
    <property type="match status" value="1"/>
</dbReference>
<evidence type="ECO:0000256" key="1">
    <source>
        <dbReference type="ARBA" id="ARBA00004141"/>
    </source>
</evidence>
<dbReference type="Gene3D" id="2.60.40.420">
    <property type="entry name" value="Cupredoxins - blue copper proteins"/>
    <property type="match status" value="1"/>
</dbReference>
<dbReference type="SUPFAM" id="SSF49503">
    <property type="entry name" value="Cupredoxins"/>
    <property type="match status" value="1"/>
</dbReference>
<keyword evidence="10" id="KW-0186">Copper</keyword>
<dbReference type="Pfam" id="PF00116">
    <property type="entry name" value="COX2"/>
    <property type="match status" value="1"/>
</dbReference>
<evidence type="ECO:0000256" key="10">
    <source>
        <dbReference type="ARBA" id="ARBA00023008"/>
    </source>
</evidence>
<dbReference type="GO" id="GO:0004129">
    <property type="term" value="F:cytochrome-c oxidase activity"/>
    <property type="evidence" value="ECO:0007669"/>
    <property type="project" value="UniProtKB-EC"/>
</dbReference>
<feature type="region of interest" description="Disordered" evidence="12">
    <location>
        <begin position="237"/>
        <end position="279"/>
    </location>
</feature>
<dbReference type="InParanoid" id="B4CZZ7"/>
<dbReference type="InterPro" id="IPR001505">
    <property type="entry name" value="Copper_CuA"/>
</dbReference>
<comment type="subcellular location">
    <subcellularLocation>
        <location evidence="1">Membrane</location>
        <topology evidence="1">Multi-pass membrane protein</topology>
    </subcellularLocation>
</comment>
<dbReference type="RefSeq" id="WP_006979560.1">
    <property type="nucleotide sequence ID" value="NZ_ABVL01000005.1"/>
</dbReference>
<dbReference type="InterPro" id="IPR045187">
    <property type="entry name" value="CcO_II"/>
</dbReference>
<evidence type="ECO:0000313" key="16">
    <source>
        <dbReference type="Proteomes" id="UP000005824"/>
    </source>
</evidence>
<dbReference type="AlphaFoldDB" id="B4CZZ7"/>
<dbReference type="EC" id="7.1.1.9" evidence="3"/>
<keyword evidence="4" id="KW-0813">Transport</keyword>
<dbReference type="PRINTS" id="PR01166">
    <property type="entry name" value="CYCOXIDASEII"/>
</dbReference>
<evidence type="ECO:0000256" key="4">
    <source>
        <dbReference type="ARBA" id="ARBA00022448"/>
    </source>
</evidence>
<feature type="compositionally biased region" description="Low complexity" evidence="12">
    <location>
        <begin position="248"/>
        <end position="273"/>
    </location>
</feature>
<dbReference type="PROSITE" id="PS50857">
    <property type="entry name" value="COX2_CUA"/>
    <property type="match status" value="1"/>
</dbReference>
<sequence>MLNKLLGIVPNASEHGAQVDMLLEICHWFMAILFVGWSIFFLYTIWRFHRSRNPKADYHGVQSKVSTHLELSVVIIEACLLLGFAVPIWAMRVNGDNYLDNSKAVRIHCIAEQFSWNFHYPGPDGRFGRTDPAFISASNPLGIDPNDPDGKDDFASKFEVHTVKGTPTVVDITSRDVIHSFAVPHMRVAQDAIPGSRIPIWFRPIRDGQFDIICGQLCGAGHFGMRGQLIVESQKEFDEWSKQQSELAHPAAAAAAPAPGAAAPAAPAATAPTAPAPAK</sequence>
<keyword evidence="16" id="KW-1185">Reference proteome</keyword>
<feature type="domain" description="Cytochrome oxidase subunit II copper A binding" evidence="14">
    <location>
        <begin position="102"/>
        <end position="243"/>
    </location>
</feature>
<keyword evidence="11 13" id="KW-0472">Membrane</keyword>
<dbReference type="EMBL" id="ABVL01000005">
    <property type="protein sequence ID" value="EDY20311.1"/>
    <property type="molecule type" value="Genomic_DNA"/>
</dbReference>
<evidence type="ECO:0000256" key="2">
    <source>
        <dbReference type="ARBA" id="ARBA00007866"/>
    </source>
</evidence>